<reference evidence="19" key="1">
    <citation type="submission" date="2020-11" db="EMBL/GenBank/DDBJ databases">
        <authorList>
            <person name="Tran Van P."/>
        </authorList>
    </citation>
    <scope>NUCLEOTIDE SEQUENCE</scope>
</reference>
<dbReference type="InterPro" id="IPR031660">
    <property type="entry name" value="TOPRIM_C"/>
</dbReference>
<feature type="compositionally biased region" description="Basic and acidic residues" evidence="16">
    <location>
        <begin position="1506"/>
        <end position="1518"/>
    </location>
</feature>
<feature type="compositionally biased region" description="Low complexity" evidence="16">
    <location>
        <begin position="1440"/>
        <end position="1451"/>
    </location>
</feature>
<keyword evidence="10" id="KW-0460">Magnesium</keyword>
<dbReference type="InterPro" id="IPR013506">
    <property type="entry name" value="Topo_IIA_bsu_dom2"/>
</dbReference>
<dbReference type="SMART" id="SM00387">
    <property type="entry name" value="HATPase_c"/>
    <property type="match status" value="1"/>
</dbReference>
<evidence type="ECO:0000256" key="1">
    <source>
        <dbReference type="ARBA" id="ARBA00000185"/>
    </source>
</evidence>
<evidence type="ECO:0000256" key="10">
    <source>
        <dbReference type="ARBA" id="ARBA00022842"/>
    </source>
</evidence>
<accession>A0A7R9BL27</accession>
<dbReference type="InterPro" id="IPR006171">
    <property type="entry name" value="TOPRIM_dom"/>
</dbReference>
<evidence type="ECO:0000256" key="16">
    <source>
        <dbReference type="SAM" id="MobiDB-lite"/>
    </source>
</evidence>
<dbReference type="Pfam" id="PF00204">
    <property type="entry name" value="DNA_gyraseB"/>
    <property type="match status" value="1"/>
</dbReference>
<feature type="compositionally biased region" description="Basic residues" evidence="16">
    <location>
        <begin position="1532"/>
        <end position="1561"/>
    </location>
</feature>
<comment type="subunit">
    <text evidence="15">Homodimer.</text>
</comment>
<dbReference type="InterPro" id="IPR020568">
    <property type="entry name" value="Ribosomal_Su5_D2-typ_SF"/>
</dbReference>
<dbReference type="PANTHER" id="PTHR10169:SF38">
    <property type="entry name" value="DNA TOPOISOMERASE 2"/>
    <property type="match status" value="1"/>
</dbReference>
<dbReference type="CDD" id="cd03481">
    <property type="entry name" value="TopoIIA_Trans_ScTopoIIA"/>
    <property type="match status" value="1"/>
</dbReference>
<comment type="similarity">
    <text evidence="4 15">Belongs to the type II topoisomerase family.</text>
</comment>
<dbReference type="GO" id="GO:0000712">
    <property type="term" value="P:resolution of meiotic recombination intermediates"/>
    <property type="evidence" value="ECO:0007669"/>
    <property type="project" value="TreeGrafter"/>
</dbReference>
<dbReference type="GO" id="GO:0003918">
    <property type="term" value="F:DNA topoisomerase type II (double strand cut, ATP-hydrolyzing) activity"/>
    <property type="evidence" value="ECO:0007669"/>
    <property type="project" value="UniProtKB-UniRule"/>
</dbReference>
<keyword evidence="11 14" id="KW-0799">Topoisomerase</keyword>
<dbReference type="InterPro" id="IPR003594">
    <property type="entry name" value="HATPase_dom"/>
</dbReference>
<evidence type="ECO:0000256" key="15">
    <source>
        <dbReference type="RuleBase" id="RU362094"/>
    </source>
</evidence>
<dbReference type="Proteomes" id="UP000678499">
    <property type="component" value="Unassembled WGS sequence"/>
</dbReference>
<dbReference type="InterPro" id="IPR014721">
    <property type="entry name" value="Ribsml_uS5_D2-typ_fold_subgr"/>
</dbReference>
<dbReference type="Gene3D" id="3.30.230.10">
    <property type="match status" value="1"/>
</dbReference>
<keyword evidence="20" id="KW-1185">Reference proteome</keyword>
<dbReference type="SUPFAM" id="SSF54211">
    <property type="entry name" value="Ribosomal protein S5 domain 2-like"/>
    <property type="match status" value="1"/>
</dbReference>
<evidence type="ECO:0000256" key="2">
    <source>
        <dbReference type="ARBA" id="ARBA00001913"/>
    </source>
</evidence>
<dbReference type="Gene3D" id="3.30.1490.30">
    <property type="match status" value="1"/>
</dbReference>
<evidence type="ECO:0000256" key="11">
    <source>
        <dbReference type="ARBA" id="ARBA00023029"/>
    </source>
</evidence>
<gene>
    <name evidence="19" type="ORF">NMOB1V02_LOCUS5037</name>
</gene>
<dbReference type="InterPro" id="IPR002205">
    <property type="entry name" value="Topo_IIA_dom_A"/>
</dbReference>
<dbReference type="GO" id="GO:0003677">
    <property type="term" value="F:DNA binding"/>
    <property type="evidence" value="ECO:0007669"/>
    <property type="project" value="UniProtKB-UniRule"/>
</dbReference>
<sequence length="1609" mass="180915">MTTQAKITDLFREASNSNGTAQNGESSGKSNKMSIEKIYQKKSQLEHILLRPDTYIGSVEKLTEKMWVYDNEKQQMALREITFVPGLYKIFDEILVNAADNKQRDPSMDTIDIHIDAESNVISVKNNGKGIPVVQHKEEKMFVPTLIFGHLLTSSNYNDDEAKVTGGRNGYGAKLCNIFSTKFTVETACSESKKNFKQTWANNMSKTTEPKVTAFSGKDYTKVTFSPDLVKFKMDRLDKDTVDLLSRRAYDVAGASWGVKVILNGKRIPVKGFKDYCEQYIKEKAEDSGNPVKIIYEKFSPRWEVACCVSDQGFQQVSFVNSIATTKGGRHVDYICDQLTKSVVEVVNKKNKNGVTVKPFQVKNHLFLFVNCLIVNPTFDSQTKENMTLQVKSFGSSCKLSEKFINAVQKSGVVSSVMTWALFKAQTQLNAKTGSRKQSTIKGVPKLEDANWAGTKDSAKCSLILTEGDSAKALAVSGLSVVGRNQFGVFPLRGKLLNVREASHKQIMENAEINNLVKILGLQYKRQYASREDMTTLRYGKVMIMTDQDQDGSHIKGLLINFIHHNWPSLLKMGFIEEFITPIVKAKYHSQQFSFYSIPEFEEWKRATPNWVKYTIKYYKGLGTSTSAEAKEYFTNMLRHRIQFEYKGSSDDNSIVMAFSKKAVDQRKEWLTTQMAERKRRRELELPEVYLYEKDTKAVSFTDFVNKELVLFSNADNERSIPSMVDGLKPGQRKVLFTCFKRKDKREVKVAQLAGSVAELSAYHHGEQSLMGTMINLAQDFVGSNNINLLQPIGQFGTRATGGKDAASPRYIFTKLSPLAKHLFNPDDEKILNYLKDDNQSIEPEWYIPILPMVLVNGASGIGTGWMTNVPNYNPREIVDNLLSMIDGGEPKQMHPWFRNFRGVISQIDAQHYWHAGEIAELRPGKVEITELPIRKWTQDYREGVLDPMLNGSEKTAAVLSDVFTYHTDTTVRFVVEMPDAKYREAENKGLHKYFKLISTFSLTSMVLFDQNGVIKKYESAEEILREFFDLRLSYYDKRKAFLVGMLQAEAGKLTNQARFICEKCDGDLVVENKRRKAMVKELADRGYDSDPVLAWRRKYDKDAVEREIVDGAGSDEEGEESSVEEGGRNYDYLLEMRISSLTLERKQKLLEERDKKQEDLRRLVSTTPKDMWRRDLREFSAAYDKMEEDEKKKERLEMEKAAKAGNKDIKGRKAPRLSAREFLPADDAMRIDPKPDPELISKFDAEKKTRNTVKTENAGEEGGTSPEKPKPKPRAKKEKLEGSDEKSPAKKPRGRAAGSGGAKNDKKKKKRLSWVSDSDEEMGSDASDASFESPPPKPAAERGPRRAAAQKKVSYSLSEAENSDGDASDEFIDNLGAKEDNEPKVSQSLLVDSDEEEEERRAPPPRSPPKNTSDDELFDSLLNVKPLAERLAAARSNNPPAAEISAEPSAPKAPPKKRVLASKPTSAFGGSDSEDEGPSKPKKPAPAKKPKRMLDSDSDAIISSDEEKKTKAKRAQDSDSDVVISSDEDKKKKKKPAAKKPSVKKSPVAKKPKGKGKKKKGSDSESEGGFSGVEDVDDDFRVAMAVSRDRPGRAKVPVKYSYDDSDSD</sequence>
<dbReference type="InterPro" id="IPR013758">
    <property type="entry name" value="Topo_IIA_A/C_ab"/>
</dbReference>
<feature type="region of interest" description="Disordered" evidence="16">
    <location>
        <begin position="1187"/>
        <end position="1609"/>
    </location>
</feature>
<feature type="compositionally biased region" description="Basic residues" evidence="16">
    <location>
        <begin position="1481"/>
        <end position="1492"/>
    </location>
</feature>
<dbReference type="GO" id="GO:0006265">
    <property type="term" value="P:DNA topological change"/>
    <property type="evidence" value="ECO:0007669"/>
    <property type="project" value="UniProtKB-UniRule"/>
</dbReference>
<dbReference type="InterPro" id="IPR013757">
    <property type="entry name" value="Topo_IIA_A_a_sf"/>
</dbReference>
<dbReference type="InterPro" id="IPR036890">
    <property type="entry name" value="HATPase_C_sf"/>
</dbReference>
<dbReference type="EMBL" id="CAJPEX010000866">
    <property type="protein sequence ID" value="CAG0917454.1"/>
    <property type="molecule type" value="Genomic_DNA"/>
</dbReference>
<dbReference type="GO" id="GO:0046872">
    <property type="term" value="F:metal ion binding"/>
    <property type="evidence" value="ECO:0007669"/>
    <property type="project" value="UniProtKB-KW"/>
</dbReference>
<dbReference type="Pfam" id="PF02518">
    <property type="entry name" value="HATPase_c"/>
    <property type="match status" value="1"/>
</dbReference>
<dbReference type="PROSITE" id="PS50880">
    <property type="entry name" value="TOPRIM"/>
    <property type="match status" value="1"/>
</dbReference>
<dbReference type="EC" id="5.6.2.2" evidence="5 15"/>
<dbReference type="PROSITE" id="PS52040">
    <property type="entry name" value="TOPO_IIA"/>
    <property type="match status" value="1"/>
</dbReference>
<dbReference type="InterPro" id="IPR018522">
    <property type="entry name" value="TopoIIA_CS"/>
</dbReference>
<dbReference type="SMART" id="SM00433">
    <property type="entry name" value="TOP2c"/>
    <property type="match status" value="1"/>
</dbReference>
<keyword evidence="9 15" id="KW-0067">ATP-binding</keyword>
<dbReference type="OrthoDB" id="276498at2759"/>
<dbReference type="GO" id="GO:0000819">
    <property type="term" value="P:sister chromatid segregation"/>
    <property type="evidence" value="ECO:0007669"/>
    <property type="project" value="TreeGrafter"/>
</dbReference>
<dbReference type="Gene3D" id="3.30.565.10">
    <property type="entry name" value="Histidine kinase-like ATPase, C-terminal domain"/>
    <property type="match status" value="1"/>
</dbReference>
<feature type="compositionally biased region" description="Basic and acidic residues" evidence="16">
    <location>
        <begin position="1187"/>
        <end position="1212"/>
    </location>
</feature>
<dbReference type="PRINTS" id="PR00418">
    <property type="entry name" value="TPI2FAMILY"/>
</dbReference>
<feature type="domain" description="Topo IIA-type catalytic" evidence="18">
    <location>
        <begin position="721"/>
        <end position="1177"/>
    </location>
</feature>
<evidence type="ECO:0000256" key="13">
    <source>
        <dbReference type="ARBA" id="ARBA00023235"/>
    </source>
</evidence>
<evidence type="ECO:0000313" key="20">
    <source>
        <dbReference type="Proteomes" id="UP000678499"/>
    </source>
</evidence>
<keyword evidence="7" id="KW-0479">Metal-binding</keyword>
<feature type="compositionally biased region" description="Basic and acidic residues" evidence="16">
    <location>
        <begin position="1228"/>
        <end position="1250"/>
    </location>
</feature>
<keyword evidence="13 14" id="KW-0413">Isomerase</keyword>
<dbReference type="Pfam" id="PF00521">
    <property type="entry name" value="DNA_topoisoIV"/>
    <property type="match status" value="1"/>
</dbReference>
<dbReference type="Pfam" id="PF01751">
    <property type="entry name" value="Toprim"/>
    <property type="match status" value="1"/>
</dbReference>
<evidence type="ECO:0000259" key="18">
    <source>
        <dbReference type="PROSITE" id="PS52040"/>
    </source>
</evidence>
<dbReference type="FunFam" id="3.30.1490.30:FF:000001">
    <property type="entry name" value="DNA topoisomerase 2"/>
    <property type="match status" value="1"/>
</dbReference>
<dbReference type="Gene3D" id="3.40.50.670">
    <property type="match status" value="1"/>
</dbReference>
<comment type="cofactor">
    <cofactor evidence="3">
        <name>Mg(2+)</name>
        <dbReference type="ChEBI" id="CHEBI:18420"/>
    </cofactor>
</comment>
<dbReference type="Gene3D" id="1.10.268.10">
    <property type="entry name" value="Topoisomerase, domain 3"/>
    <property type="match status" value="1"/>
</dbReference>
<evidence type="ECO:0000256" key="8">
    <source>
        <dbReference type="ARBA" id="ARBA00022741"/>
    </source>
</evidence>
<dbReference type="CDD" id="cd16930">
    <property type="entry name" value="HATPase_TopII-like"/>
    <property type="match status" value="1"/>
</dbReference>
<feature type="domain" description="Toprim" evidence="17">
    <location>
        <begin position="461"/>
        <end position="578"/>
    </location>
</feature>
<dbReference type="InterPro" id="IPR001241">
    <property type="entry name" value="Topo_IIA"/>
</dbReference>
<dbReference type="SUPFAM" id="SSF56719">
    <property type="entry name" value="Type II DNA topoisomerase"/>
    <property type="match status" value="1"/>
</dbReference>
<evidence type="ECO:0000256" key="3">
    <source>
        <dbReference type="ARBA" id="ARBA00001946"/>
    </source>
</evidence>
<dbReference type="FunFam" id="3.30.565.10:FF:000004">
    <property type="entry name" value="DNA topoisomerase 2"/>
    <property type="match status" value="1"/>
</dbReference>
<dbReference type="SUPFAM" id="SSF55874">
    <property type="entry name" value="ATPase domain of HSP90 chaperone/DNA topoisomerase II/histidine kinase"/>
    <property type="match status" value="1"/>
</dbReference>
<protein>
    <recommendedName>
        <fullName evidence="6 15">DNA topoisomerase 2</fullName>
        <ecNumber evidence="5 15">5.6.2.2</ecNumber>
    </recommendedName>
</protein>
<dbReference type="InterPro" id="IPR050634">
    <property type="entry name" value="DNA_Topoisomerase_II"/>
</dbReference>
<keyword evidence="12 14" id="KW-0238">DNA-binding</keyword>
<evidence type="ECO:0000256" key="14">
    <source>
        <dbReference type="PROSITE-ProRule" id="PRU01384"/>
    </source>
</evidence>
<dbReference type="PANTHER" id="PTHR10169">
    <property type="entry name" value="DNA TOPOISOMERASE/GYRASE"/>
    <property type="match status" value="1"/>
</dbReference>
<evidence type="ECO:0000256" key="7">
    <source>
        <dbReference type="ARBA" id="ARBA00022723"/>
    </source>
</evidence>
<dbReference type="CDD" id="cd03365">
    <property type="entry name" value="TOPRIM_TopoIIA"/>
    <property type="match status" value="1"/>
</dbReference>
<name>A0A7R9BL27_9CRUS</name>
<dbReference type="CDD" id="cd00187">
    <property type="entry name" value="TOP4c"/>
    <property type="match status" value="1"/>
</dbReference>
<dbReference type="InterPro" id="IPR013759">
    <property type="entry name" value="Topo_IIA_B_C"/>
</dbReference>
<dbReference type="GO" id="GO:0005634">
    <property type="term" value="C:nucleus"/>
    <property type="evidence" value="ECO:0007669"/>
    <property type="project" value="TreeGrafter"/>
</dbReference>
<dbReference type="FunFam" id="3.40.50.670:FF:000001">
    <property type="entry name" value="DNA topoisomerase 2"/>
    <property type="match status" value="2"/>
</dbReference>
<comment type="cofactor">
    <cofactor evidence="2">
        <name>Ca(2+)</name>
        <dbReference type="ChEBI" id="CHEBI:29108"/>
    </cofactor>
</comment>
<feature type="region of interest" description="Disordered" evidence="16">
    <location>
        <begin position="13"/>
        <end position="32"/>
    </location>
</feature>
<dbReference type="FunFam" id="3.30.1360.40:FF:000003">
    <property type="entry name" value="DNA topoisomerase 2"/>
    <property type="match status" value="1"/>
</dbReference>
<evidence type="ECO:0000313" key="19">
    <source>
        <dbReference type="EMBL" id="CAD7277302.1"/>
    </source>
</evidence>
<feature type="compositionally biased region" description="Acidic residues" evidence="16">
    <location>
        <begin position="1362"/>
        <end position="1373"/>
    </location>
</feature>
<comment type="function">
    <text evidence="15">Control of topological states of DNA by transient breakage and subsequent rejoining of DNA strands. Topoisomerase II makes double-strand breaks.</text>
</comment>
<feature type="active site" description="O-(5'-phospho-DNA)-tyrosine intermediate" evidence="14">
    <location>
        <position position="811"/>
    </location>
</feature>
<evidence type="ECO:0000256" key="9">
    <source>
        <dbReference type="ARBA" id="ARBA00022840"/>
    </source>
</evidence>
<dbReference type="GO" id="GO:0005524">
    <property type="term" value="F:ATP binding"/>
    <property type="evidence" value="ECO:0007669"/>
    <property type="project" value="UniProtKB-UniRule"/>
</dbReference>
<evidence type="ECO:0000259" key="17">
    <source>
        <dbReference type="PROSITE" id="PS50880"/>
    </source>
</evidence>
<dbReference type="InterPro" id="IPR001154">
    <property type="entry name" value="TopoII_euk"/>
</dbReference>
<dbReference type="Gene3D" id="3.90.199.10">
    <property type="entry name" value="Topoisomerase II, domain 5"/>
    <property type="match status" value="1"/>
</dbReference>
<dbReference type="EMBL" id="OA882903">
    <property type="protein sequence ID" value="CAD7277302.1"/>
    <property type="molecule type" value="Genomic_DNA"/>
</dbReference>
<dbReference type="InterPro" id="IPR013760">
    <property type="entry name" value="Topo_IIA-like_dom_sf"/>
</dbReference>
<dbReference type="Gene3D" id="3.30.1360.40">
    <property type="match status" value="1"/>
</dbReference>
<dbReference type="PROSITE" id="PS00177">
    <property type="entry name" value="TOPOISOMERASE_II"/>
    <property type="match status" value="1"/>
</dbReference>
<dbReference type="Pfam" id="PF16898">
    <property type="entry name" value="TOPRIM_C"/>
    <property type="match status" value="1"/>
</dbReference>
<proteinExistence type="inferred from homology"/>
<dbReference type="InterPro" id="IPR034157">
    <property type="entry name" value="TOPRIM_TopoII"/>
</dbReference>
<dbReference type="SMART" id="SM00434">
    <property type="entry name" value="TOP4c"/>
    <property type="match status" value="1"/>
</dbReference>
<feature type="compositionally biased region" description="Polar residues" evidence="16">
    <location>
        <begin position="14"/>
        <end position="32"/>
    </location>
</feature>
<dbReference type="FunFam" id="3.90.199.10:FF:000002">
    <property type="entry name" value="DNA topoisomerase 2"/>
    <property type="match status" value="1"/>
</dbReference>
<keyword evidence="8 15" id="KW-0547">Nucleotide-binding</keyword>
<feature type="compositionally biased region" description="Basic and acidic residues" evidence="16">
    <location>
        <begin position="1279"/>
        <end position="1289"/>
    </location>
</feature>
<evidence type="ECO:0000256" key="5">
    <source>
        <dbReference type="ARBA" id="ARBA00012895"/>
    </source>
</evidence>
<evidence type="ECO:0000256" key="4">
    <source>
        <dbReference type="ARBA" id="ARBA00011080"/>
    </source>
</evidence>
<dbReference type="PRINTS" id="PR01158">
    <property type="entry name" value="TOPISMRASEII"/>
</dbReference>
<organism evidence="19">
    <name type="scientific">Notodromas monacha</name>
    <dbReference type="NCBI Taxonomy" id="399045"/>
    <lineage>
        <taxon>Eukaryota</taxon>
        <taxon>Metazoa</taxon>
        <taxon>Ecdysozoa</taxon>
        <taxon>Arthropoda</taxon>
        <taxon>Crustacea</taxon>
        <taxon>Oligostraca</taxon>
        <taxon>Ostracoda</taxon>
        <taxon>Podocopa</taxon>
        <taxon>Podocopida</taxon>
        <taxon>Cypridocopina</taxon>
        <taxon>Cypridoidea</taxon>
        <taxon>Cyprididae</taxon>
        <taxon>Notodromas</taxon>
    </lineage>
</organism>
<comment type="catalytic activity">
    <reaction evidence="1 14 15">
        <text>ATP-dependent breakage, passage and rejoining of double-stranded DNA.</text>
        <dbReference type="EC" id="5.6.2.2"/>
    </reaction>
</comment>
<evidence type="ECO:0000256" key="6">
    <source>
        <dbReference type="ARBA" id="ARBA00019635"/>
    </source>
</evidence>
<dbReference type="FunFam" id="3.30.230.10:FF:000008">
    <property type="entry name" value="DNA topoisomerase 2"/>
    <property type="match status" value="1"/>
</dbReference>
<evidence type="ECO:0000256" key="12">
    <source>
        <dbReference type="ARBA" id="ARBA00023125"/>
    </source>
</evidence>